<dbReference type="PIRSF" id="PIRSF005149">
    <property type="entry name" value="IPC-B_HD"/>
    <property type="match status" value="1"/>
</dbReference>
<evidence type="ECO:0000259" key="31">
    <source>
        <dbReference type="PROSITE" id="PS50255"/>
    </source>
</evidence>
<evidence type="ECO:0000256" key="5">
    <source>
        <dbReference type="ARBA" id="ARBA00022516"/>
    </source>
</evidence>
<dbReference type="GO" id="GO:0020037">
    <property type="term" value="F:heme binding"/>
    <property type="evidence" value="ECO:0007669"/>
    <property type="project" value="InterPro"/>
</dbReference>
<evidence type="ECO:0000256" key="28">
    <source>
        <dbReference type="PIRSR" id="PIRSR005149-1"/>
    </source>
</evidence>
<feature type="transmembrane region" description="Helical" evidence="30">
    <location>
        <begin position="297"/>
        <end position="320"/>
    </location>
</feature>
<comment type="catalytic activity">
    <reaction evidence="21">
        <text>octadecanoate + 2 Fe(II)-[cytochrome b5] + O2 + 2 H(+) = (R)-2-hydroxyoctadecanoate + 2 Fe(III)-[cytochrome b5] + H2O</text>
        <dbReference type="Rhea" id="RHEA:39815"/>
        <dbReference type="Rhea" id="RHEA-COMP:10438"/>
        <dbReference type="Rhea" id="RHEA-COMP:10439"/>
        <dbReference type="ChEBI" id="CHEBI:15377"/>
        <dbReference type="ChEBI" id="CHEBI:15378"/>
        <dbReference type="ChEBI" id="CHEBI:15379"/>
        <dbReference type="ChEBI" id="CHEBI:25629"/>
        <dbReference type="ChEBI" id="CHEBI:29033"/>
        <dbReference type="ChEBI" id="CHEBI:29034"/>
        <dbReference type="ChEBI" id="CHEBI:57562"/>
    </reaction>
    <physiologicalReaction direction="left-to-right" evidence="21">
        <dbReference type="Rhea" id="RHEA:39816"/>
    </physiologicalReaction>
</comment>
<feature type="transmembrane region" description="Helical" evidence="30">
    <location>
        <begin position="215"/>
        <end position="235"/>
    </location>
</feature>
<evidence type="ECO:0000313" key="32">
    <source>
        <dbReference type="Proteomes" id="UP000504632"/>
    </source>
</evidence>
<evidence type="ECO:0000256" key="10">
    <source>
        <dbReference type="ARBA" id="ARBA00022832"/>
    </source>
</evidence>
<dbReference type="InterPro" id="IPR006694">
    <property type="entry name" value="Fatty_acid_hydroxylase"/>
</dbReference>
<keyword evidence="8 27" id="KW-0479">Metal-binding</keyword>
<evidence type="ECO:0000256" key="18">
    <source>
        <dbReference type="ARBA" id="ARBA00023160"/>
    </source>
</evidence>
<evidence type="ECO:0000256" key="21">
    <source>
        <dbReference type="ARBA" id="ARBA00051625"/>
    </source>
</evidence>
<dbReference type="PANTHER" id="PTHR12863">
    <property type="entry name" value="FATTY ACID HYDROXYLASE"/>
    <property type="match status" value="1"/>
</dbReference>
<dbReference type="PRINTS" id="PR00363">
    <property type="entry name" value="CYTOCHROMEB5"/>
</dbReference>
<keyword evidence="11 28" id="KW-0862">Zinc</keyword>
<evidence type="ECO:0000256" key="20">
    <source>
        <dbReference type="ARBA" id="ARBA00051519"/>
    </source>
</evidence>
<dbReference type="Pfam" id="PF00173">
    <property type="entry name" value="Cyt-b5"/>
    <property type="match status" value="1"/>
</dbReference>
<evidence type="ECO:0000256" key="14">
    <source>
        <dbReference type="ARBA" id="ARBA00023002"/>
    </source>
</evidence>
<accession>A0A6J2VQA3</accession>
<gene>
    <name evidence="33" type="primary">fa2h</name>
</gene>
<dbReference type="CTD" id="79152"/>
<feature type="binding site" evidence="28">
    <location>
        <position position="262"/>
    </location>
    <ligand>
        <name>Zn(2+)</name>
        <dbReference type="ChEBI" id="CHEBI:29105"/>
        <label>1</label>
    </ligand>
</feature>
<protein>
    <recommendedName>
        <fullName evidence="26 27">Fatty acid 2-hydroxylase</fullName>
        <ecNumber evidence="27">1.-.-.-</ecNumber>
    </recommendedName>
</protein>
<evidence type="ECO:0000256" key="19">
    <source>
        <dbReference type="ARBA" id="ARBA00050698"/>
    </source>
</evidence>
<evidence type="ECO:0000256" key="13">
    <source>
        <dbReference type="ARBA" id="ARBA00022989"/>
    </source>
</evidence>
<dbReference type="Gene3D" id="3.10.120.10">
    <property type="entry name" value="Cytochrome b5-like heme/steroid binding domain"/>
    <property type="match status" value="1"/>
</dbReference>
<keyword evidence="13 30" id="KW-1133">Transmembrane helix</keyword>
<feature type="binding site" evidence="28">
    <location>
        <position position="236"/>
    </location>
    <ligand>
        <name>Zn(2+)</name>
        <dbReference type="ChEBI" id="CHEBI:29105"/>
        <label>1</label>
    </ligand>
</feature>
<evidence type="ECO:0000256" key="27">
    <source>
        <dbReference type="PIRNR" id="PIRNR005149"/>
    </source>
</evidence>
<evidence type="ECO:0000256" key="4">
    <source>
        <dbReference type="ARBA" id="ARBA00005747"/>
    </source>
</evidence>
<evidence type="ECO:0000256" key="12">
    <source>
        <dbReference type="ARBA" id="ARBA00022848"/>
    </source>
</evidence>
<keyword evidence="6 29" id="KW-0349">Heme</keyword>
<feature type="binding site" description="axial binding residue" evidence="29">
    <location>
        <position position="42"/>
    </location>
    <ligand>
        <name>heme</name>
        <dbReference type="ChEBI" id="CHEBI:30413"/>
    </ligand>
    <ligandPart>
        <name>Fe</name>
        <dbReference type="ChEBI" id="CHEBI:18248"/>
    </ligandPart>
</feature>
<dbReference type="GO" id="GO:0006633">
    <property type="term" value="P:fatty acid biosynthetic process"/>
    <property type="evidence" value="ECO:0007669"/>
    <property type="project" value="UniProtKB-KW"/>
</dbReference>
<dbReference type="GO" id="GO:0005789">
    <property type="term" value="C:endoplasmic reticulum membrane"/>
    <property type="evidence" value="ECO:0007669"/>
    <property type="project" value="UniProtKB-SubCell"/>
</dbReference>
<evidence type="ECO:0000256" key="30">
    <source>
        <dbReference type="SAM" id="Phobius"/>
    </source>
</evidence>
<dbReference type="RefSeq" id="XP_030634168.1">
    <property type="nucleotide sequence ID" value="XM_030778308.1"/>
</dbReference>
<keyword evidence="32" id="KW-1185">Reference proteome</keyword>
<dbReference type="OrthoDB" id="2204368at2759"/>
<dbReference type="FunFam" id="3.10.120.10:FF:000011">
    <property type="entry name" value="Fatty acid 2-hydroxylase"/>
    <property type="match status" value="1"/>
</dbReference>
<evidence type="ECO:0000256" key="24">
    <source>
        <dbReference type="ARBA" id="ARBA00054885"/>
    </source>
</evidence>
<dbReference type="SMART" id="SM01117">
    <property type="entry name" value="Cyt-b5"/>
    <property type="match status" value="1"/>
</dbReference>
<keyword evidence="14 27" id="KW-0560">Oxidoreductase</keyword>
<dbReference type="EC" id="1.-.-.-" evidence="27"/>
<dbReference type="InterPro" id="IPR036400">
    <property type="entry name" value="Cyt_B5-like_heme/steroid_sf"/>
</dbReference>
<evidence type="ECO:0000256" key="16">
    <source>
        <dbReference type="ARBA" id="ARBA00023098"/>
    </source>
</evidence>
<organism evidence="32 33">
    <name type="scientific">Chanos chanos</name>
    <name type="common">Milkfish</name>
    <name type="synonym">Mugil chanos</name>
    <dbReference type="NCBI Taxonomy" id="29144"/>
    <lineage>
        <taxon>Eukaryota</taxon>
        <taxon>Metazoa</taxon>
        <taxon>Chordata</taxon>
        <taxon>Craniata</taxon>
        <taxon>Vertebrata</taxon>
        <taxon>Euteleostomi</taxon>
        <taxon>Actinopterygii</taxon>
        <taxon>Neopterygii</taxon>
        <taxon>Teleostei</taxon>
        <taxon>Ostariophysi</taxon>
        <taxon>Gonorynchiformes</taxon>
        <taxon>Chanidae</taxon>
        <taxon>Chanos</taxon>
    </lineage>
</organism>
<keyword evidence="7 30" id="KW-0812">Transmembrane</keyword>
<comment type="function">
    <text evidence="24">Catalyzes the hydroxylation of free fatty acids at the C-2 position to produce 2-hydroxy fatty acids, which are building blocks of sphingolipids and glycosphingolipids common in neural tissue and epidermis. FA2H is stereospecific for the production of (R)-2-hydroxy fatty acids. Plays an essential role in the synthesis of galactosphingolipids of the myelin sheath. Responsible for the synthesis of sphingolipids and glycosphingolipids involved in the formation of epidermal lamellar bodies critical for skin permeability barrier. Participates in the synthesis of glycosphingolipids and a fraction of type II wax diesters in sebaceous gland, specifically regulating hair follicle homeostasis. Involved in the synthesis of sphingolipids of plasma membrane rafts, controlling lipid raft mobility and trafficking of raft-associated proteins.</text>
</comment>
<evidence type="ECO:0000256" key="8">
    <source>
        <dbReference type="ARBA" id="ARBA00022723"/>
    </source>
</evidence>
<comment type="cofactor">
    <cofactor evidence="29">
        <name>Fe cation</name>
        <dbReference type="ChEBI" id="CHEBI:24875"/>
    </cofactor>
</comment>
<dbReference type="GeneID" id="115815347"/>
<feature type="binding site" evidence="28">
    <location>
        <position position="341"/>
    </location>
    <ligand>
        <name>Zn(2+)</name>
        <dbReference type="ChEBI" id="CHEBI:29105"/>
        <label>1</label>
    </ligand>
</feature>
<comment type="cofactor">
    <cofactor evidence="27 28">
        <name>Zn(2+)</name>
        <dbReference type="ChEBI" id="CHEBI:29105"/>
    </cofactor>
    <text evidence="27 28">Binds 2 Zn(2+) ions per subunit that likely form a catalytic dimetal center.</text>
</comment>
<comment type="catalytic activity">
    <reaction evidence="23">
        <text>tetracosanoate + 2 Fe(II)-[cytochrome b5] + O2 + 2 H(+) = (R)-2-hydroxytetracosanoate + 2 Fe(III)-[cytochrome b5] + H2O</text>
        <dbReference type="Rhea" id="RHEA:38559"/>
        <dbReference type="Rhea" id="RHEA-COMP:10438"/>
        <dbReference type="Rhea" id="RHEA-COMP:10439"/>
        <dbReference type="ChEBI" id="CHEBI:15377"/>
        <dbReference type="ChEBI" id="CHEBI:15378"/>
        <dbReference type="ChEBI" id="CHEBI:15379"/>
        <dbReference type="ChEBI" id="CHEBI:29033"/>
        <dbReference type="ChEBI" id="CHEBI:29034"/>
        <dbReference type="ChEBI" id="CHEBI:31014"/>
        <dbReference type="ChEBI" id="CHEBI:75935"/>
    </reaction>
    <physiologicalReaction direction="left-to-right" evidence="23">
        <dbReference type="Rhea" id="RHEA:38560"/>
    </physiologicalReaction>
</comment>
<feature type="domain" description="Cytochrome b5 heme-binding" evidence="31">
    <location>
        <begin position="7"/>
        <end position="85"/>
    </location>
</feature>
<feature type="binding site" evidence="28">
    <location>
        <position position="241"/>
    </location>
    <ligand>
        <name>Zn(2+)</name>
        <dbReference type="ChEBI" id="CHEBI:29105"/>
        <label>1</label>
    </ligand>
</feature>
<dbReference type="Proteomes" id="UP000504632">
    <property type="component" value="Chromosome 1"/>
</dbReference>
<evidence type="ECO:0000256" key="2">
    <source>
        <dbReference type="ARBA" id="ARBA00004477"/>
    </source>
</evidence>
<feature type="binding site" evidence="28">
    <location>
        <position position="259"/>
    </location>
    <ligand>
        <name>Zn(2+)</name>
        <dbReference type="ChEBI" id="CHEBI:29105"/>
        <label>1</label>
    </ligand>
</feature>
<dbReference type="GO" id="GO:0080132">
    <property type="term" value="F:fatty acid 2-hydroxylase activity"/>
    <property type="evidence" value="ECO:0007669"/>
    <property type="project" value="InterPro"/>
</dbReference>
<keyword evidence="10 27" id="KW-0276">Fatty acid metabolism</keyword>
<reference evidence="33" key="1">
    <citation type="submission" date="2025-08" db="UniProtKB">
        <authorList>
            <consortium name="RefSeq"/>
        </authorList>
    </citation>
    <scope>IDENTIFICATION</scope>
</reference>
<keyword evidence="17 27" id="KW-0472">Membrane</keyword>
<dbReference type="Pfam" id="PF04116">
    <property type="entry name" value="FA_hydroxylase"/>
    <property type="match status" value="1"/>
</dbReference>
<feature type="transmembrane region" description="Helical" evidence="30">
    <location>
        <begin position="272"/>
        <end position="291"/>
    </location>
</feature>
<dbReference type="PROSITE" id="PS50255">
    <property type="entry name" value="CYTOCHROME_B5_2"/>
    <property type="match status" value="1"/>
</dbReference>
<sequence>MSPSVSPRFFSEKEVARHNTKESCWVLLGTRVYDVTGFLRMHPGGEALILRRSGKDISREIEGPPHRHSENARRWMEQYYIGEIDRDSSDDSETLRERRKKAQHEYTAEEDTIGISKCSKVDLDKDLVDWRKPLAWQVGYLGEKYDAWVHQPVDRPIRLFESEFLEARTKTSWYMVPIVWMPVVIYLSWYCYNMLAQERTRLHITEDYSVLVHKSSFPFIFLAGMFLWSFVEYCIHRFVFHMRPPAHNYYLITLHFLLHGQHHKSPFDGSRLVFPPGIASIVVGSFYLVLRQLFPEGLGLCLFVGGLCGYVVYDMIHYYLHYGSPQKGSYLYGLKAYHVKHHFEHQRAGFGITTRFWDYPFNTAIPEETF</sequence>
<comment type="function">
    <text evidence="27">Catalyzes stereospecific hydroxylation of free fatty acids at the C-2 position to produce (R)-2-hydroxy fatty acids, which are building blocks of sphingolipids and glycosphingolipids common in neural tissue and epidermis. Plays an essential role in the synthesis of galactosphingolipids of the myelin sheath. Responsible for the synthesis of sphingolipids and glycosphingolipids involved in the formation of epidermal lamellar bodies critical for skin permeability barrier. Participates in the synthesis of glycosphingolipids and a fraction of type II wax diesters in sebaceous gland, specifically regulating hair follicle homeostasis. Involved in the synthesis of sphingolipids of plasma membrane rafts, controlling lipid raft mobility and trafficking of raft-associated proteins.</text>
</comment>
<feature type="binding site" evidence="28">
    <location>
        <position position="263"/>
    </location>
    <ligand>
        <name>Zn(2+)</name>
        <dbReference type="ChEBI" id="CHEBI:29105"/>
        <label>1</label>
    </ligand>
</feature>
<keyword evidence="12" id="KW-0492">Microsome</keyword>
<dbReference type="PROSITE" id="PS00191">
    <property type="entry name" value="CYTOCHROME_B5_1"/>
    <property type="match status" value="1"/>
</dbReference>
<dbReference type="InterPro" id="IPR001199">
    <property type="entry name" value="Cyt_B5-like_heme/steroid-bd"/>
</dbReference>
<dbReference type="InParanoid" id="A0A6J2VQA3"/>
<comment type="pathway">
    <text evidence="3">Lipid metabolism; fatty acid metabolism.</text>
</comment>
<evidence type="ECO:0000256" key="15">
    <source>
        <dbReference type="ARBA" id="ARBA00023004"/>
    </source>
</evidence>
<keyword evidence="9 27" id="KW-0256">Endoplasmic reticulum</keyword>
<evidence type="ECO:0000256" key="9">
    <source>
        <dbReference type="ARBA" id="ARBA00022824"/>
    </source>
</evidence>
<dbReference type="AlphaFoldDB" id="A0A6J2VQA3"/>
<evidence type="ECO:0000256" key="11">
    <source>
        <dbReference type="ARBA" id="ARBA00022833"/>
    </source>
</evidence>
<keyword evidence="18 27" id="KW-0275">Fatty acid biosynthesis</keyword>
<evidence type="ECO:0000256" key="1">
    <source>
        <dbReference type="ARBA" id="ARBA00004154"/>
    </source>
</evidence>
<keyword evidence="15 27" id="KW-0408">Iron</keyword>
<proteinExistence type="inferred from homology"/>
<evidence type="ECO:0000256" key="3">
    <source>
        <dbReference type="ARBA" id="ARBA00004872"/>
    </source>
</evidence>
<feature type="binding site" evidence="28">
    <location>
        <position position="317"/>
    </location>
    <ligand>
        <name>Zn(2+)</name>
        <dbReference type="ChEBI" id="CHEBI:29105"/>
        <label>1</label>
    </ligand>
</feature>
<dbReference type="InterPro" id="IPR014430">
    <property type="entry name" value="Scs7"/>
</dbReference>
<evidence type="ECO:0000256" key="6">
    <source>
        <dbReference type="ARBA" id="ARBA00022617"/>
    </source>
</evidence>
<feature type="binding site" description="axial binding residue" evidence="29">
    <location>
        <position position="68"/>
    </location>
    <ligand>
        <name>heme</name>
        <dbReference type="ChEBI" id="CHEBI:30413"/>
    </ligand>
    <ligandPart>
        <name>Fe</name>
        <dbReference type="ChEBI" id="CHEBI:18248"/>
    </ligandPart>
</feature>
<dbReference type="GO" id="GO:0046513">
    <property type="term" value="P:ceramide biosynthetic process"/>
    <property type="evidence" value="ECO:0007669"/>
    <property type="project" value="UniProtKB-ARBA"/>
</dbReference>
<dbReference type="SUPFAM" id="SSF55856">
    <property type="entry name" value="Cytochrome b5-like heme/steroid binding domain"/>
    <property type="match status" value="1"/>
</dbReference>
<name>A0A6J2VQA3_CHACN</name>
<keyword evidence="16 27" id="KW-0443">Lipid metabolism</keyword>
<comment type="similarity">
    <text evidence="4 27">Belongs to the sterol desaturase family. SCS7 subfamily.</text>
</comment>
<feature type="binding site" evidence="28">
    <location>
        <position position="338"/>
    </location>
    <ligand>
        <name>Zn(2+)</name>
        <dbReference type="ChEBI" id="CHEBI:29105"/>
        <label>1</label>
    </ligand>
</feature>
<comment type="catalytic activity">
    <reaction evidence="19">
        <text>docosanoate + 2 Fe(II)-[cytochrome b5] + O2 + 2 H(+) = 2-hydroxydocosanoate + 2 Fe(III)-[cytochrome b5] + H2O</text>
        <dbReference type="Rhea" id="RHEA:39819"/>
        <dbReference type="Rhea" id="RHEA-COMP:10438"/>
        <dbReference type="Rhea" id="RHEA-COMP:10439"/>
        <dbReference type="ChEBI" id="CHEBI:15377"/>
        <dbReference type="ChEBI" id="CHEBI:15378"/>
        <dbReference type="ChEBI" id="CHEBI:15379"/>
        <dbReference type="ChEBI" id="CHEBI:23858"/>
        <dbReference type="ChEBI" id="CHEBI:29033"/>
        <dbReference type="ChEBI" id="CHEBI:29034"/>
        <dbReference type="ChEBI" id="CHEBI:76722"/>
    </reaction>
    <physiologicalReaction direction="left-to-right" evidence="19">
        <dbReference type="Rhea" id="RHEA:39820"/>
    </physiologicalReaction>
</comment>
<evidence type="ECO:0000256" key="7">
    <source>
        <dbReference type="ARBA" id="ARBA00022692"/>
    </source>
</evidence>
<dbReference type="PANTHER" id="PTHR12863:SF1">
    <property type="entry name" value="FATTY ACID 2-HYDROXYLASE"/>
    <property type="match status" value="1"/>
</dbReference>
<feature type="transmembrane region" description="Helical" evidence="30">
    <location>
        <begin position="173"/>
        <end position="195"/>
    </location>
</feature>
<feature type="binding site" evidence="28">
    <location>
        <position position="321"/>
    </location>
    <ligand>
        <name>Zn(2+)</name>
        <dbReference type="ChEBI" id="CHEBI:29105"/>
        <label>1</label>
    </ligand>
</feature>
<evidence type="ECO:0000256" key="17">
    <source>
        <dbReference type="ARBA" id="ARBA00023136"/>
    </source>
</evidence>
<evidence type="ECO:0000256" key="22">
    <source>
        <dbReference type="ARBA" id="ARBA00052862"/>
    </source>
</evidence>
<evidence type="ECO:0000256" key="25">
    <source>
        <dbReference type="ARBA" id="ARBA00060649"/>
    </source>
</evidence>
<evidence type="ECO:0000256" key="29">
    <source>
        <dbReference type="PIRSR" id="PIRSR005149-50"/>
    </source>
</evidence>
<dbReference type="GO" id="GO:0005506">
    <property type="term" value="F:iron ion binding"/>
    <property type="evidence" value="ECO:0007669"/>
    <property type="project" value="UniProtKB-UniRule"/>
</dbReference>
<keyword evidence="5 27" id="KW-0444">Lipid biosynthesis</keyword>
<comment type="catalytic activity">
    <reaction evidence="20">
        <text>a 1,2-saturated fatty acid + 2 Fe(II)-[cytochrome b5] + O2 + 2 H(+) = a (R)-2-hydroxy fatty acid + 2 Fe(III)-[cytochrome b5] + H2O</text>
        <dbReference type="Rhea" id="RHEA:38855"/>
        <dbReference type="Rhea" id="RHEA-COMP:10438"/>
        <dbReference type="Rhea" id="RHEA-COMP:10439"/>
        <dbReference type="ChEBI" id="CHEBI:15377"/>
        <dbReference type="ChEBI" id="CHEBI:15378"/>
        <dbReference type="ChEBI" id="CHEBI:15379"/>
        <dbReference type="ChEBI" id="CHEBI:29033"/>
        <dbReference type="ChEBI" id="CHEBI:29034"/>
        <dbReference type="ChEBI" id="CHEBI:76177"/>
        <dbReference type="ChEBI" id="CHEBI:83955"/>
    </reaction>
    <physiologicalReaction direction="left-to-right" evidence="20">
        <dbReference type="Rhea" id="RHEA:38856"/>
    </physiologicalReaction>
</comment>
<dbReference type="InterPro" id="IPR018506">
    <property type="entry name" value="Cyt_B5_heme-BS"/>
</dbReference>
<evidence type="ECO:0000256" key="23">
    <source>
        <dbReference type="ARBA" id="ARBA00053017"/>
    </source>
</evidence>
<evidence type="ECO:0000313" key="33">
    <source>
        <dbReference type="RefSeq" id="XP_030634168.1"/>
    </source>
</evidence>
<comment type="catalytic activity">
    <reaction evidence="22">
        <text>hexadecanoate + 2 Fe(II)-[cytochrome b5] + O2 + 2 H(+) = (R)-2-hydroxyhexadecanoate + 2 Fe(III)-[cytochrome b5] + H2O</text>
        <dbReference type="Rhea" id="RHEA:38551"/>
        <dbReference type="Rhea" id="RHEA-COMP:10438"/>
        <dbReference type="Rhea" id="RHEA-COMP:10439"/>
        <dbReference type="ChEBI" id="CHEBI:7896"/>
        <dbReference type="ChEBI" id="CHEBI:15377"/>
        <dbReference type="ChEBI" id="CHEBI:15378"/>
        <dbReference type="ChEBI" id="CHEBI:15379"/>
        <dbReference type="ChEBI" id="CHEBI:29033"/>
        <dbReference type="ChEBI" id="CHEBI:29034"/>
        <dbReference type="ChEBI" id="CHEBI:75927"/>
    </reaction>
    <physiologicalReaction direction="left-to-right" evidence="22">
        <dbReference type="Rhea" id="RHEA:38552"/>
    </physiologicalReaction>
</comment>
<comment type="subcellular location">
    <subcellularLocation>
        <location evidence="2">Endoplasmic reticulum membrane</location>
        <topology evidence="2">Multi-pass membrane protein</topology>
    </subcellularLocation>
    <subcellularLocation>
        <location evidence="1">Microsome membrane</location>
        <topology evidence="1">Multi-pass membrane protein</topology>
    </subcellularLocation>
</comment>
<feature type="binding site" evidence="28">
    <location>
        <position position="342"/>
    </location>
    <ligand>
        <name>Zn(2+)</name>
        <dbReference type="ChEBI" id="CHEBI:29105"/>
        <label>1</label>
    </ligand>
</feature>
<evidence type="ECO:0000256" key="26">
    <source>
        <dbReference type="ARBA" id="ARBA00069158"/>
    </source>
</evidence>
<comment type="pathway">
    <text evidence="25">Sphingolipid metabolism; galactosylceramide biosynthesis.</text>
</comment>